<keyword evidence="2" id="KW-1185">Reference proteome</keyword>
<accession>B8F8U3</accession>
<sequence length="197" mass="23233">MGGQGSGSWMRWETRSTTEQQLWIDVRCLKRKGCLKDGYSGSLYWSVRQKKIGSVGAKTKSDRITLTYRYHSQYGYKNRVQQVVYFEYTPCNLGGSRPWFLCPQCKKRVAILYGIGKYFMCRNCHGLVYACQRDRKAERLMSKAQKIRRKIGADPNLSIPIMFKPKYMHQKTFDRLRFRADEATCQYLRIMYQRLGL</sequence>
<dbReference type="AlphaFoldDB" id="B8F8U3"/>
<evidence type="ECO:0000313" key="1">
    <source>
        <dbReference type="EMBL" id="ACL01975.1"/>
    </source>
</evidence>
<dbReference type="KEGG" id="dal:Dalk_0266"/>
<dbReference type="EMBL" id="CP001322">
    <property type="protein sequence ID" value="ACL01975.1"/>
    <property type="molecule type" value="Genomic_DNA"/>
</dbReference>
<gene>
    <name evidence="1" type="ordered locus">Dalk_0266</name>
</gene>
<dbReference type="HOGENOM" id="CLU_120867_0_0_7"/>
<proteinExistence type="predicted"/>
<dbReference type="Proteomes" id="UP000000739">
    <property type="component" value="Chromosome"/>
</dbReference>
<organism evidence="1 2">
    <name type="scientific">Desulfatibacillum aliphaticivorans</name>
    <dbReference type="NCBI Taxonomy" id="218208"/>
    <lineage>
        <taxon>Bacteria</taxon>
        <taxon>Pseudomonadati</taxon>
        <taxon>Thermodesulfobacteriota</taxon>
        <taxon>Desulfobacteria</taxon>
        <taxon>Desulfobacterales</taxon>
        <taxon>Desulfatibacillaceae</taxon>
        <taxon>Desulfatibacillum</taxon>
    </lineage>
</organism>
<dbReference type="eggNOG" id="COG1675">
    <property type="taxonomic scope" value="Bacteria"/>
</dbReference>
<evidence type="ECO:0000313" key="2">
    <source>
        <dbReference type="Proteomes" id="UP000000739"/>
    </source>
</evidence>
<name>B8F8U3_DESAL</name>
<reference evidence="1 2" key="1">
    <citation type="journal article" date="2012" name="Environ. Microbiol.">
        <title>The genome sequence of Desulfatibacillum alkenivorans AK-01: a blueprint for anaerobic alkane oxidation.</title>
        <authorList>
            <person name="Callaghan A.V."/>
            <person name="Morris B.E."/>
            <person name="Pereira I.A."/>
            <person name="McInerney M.J."/>
            <person name="Austin R.N."/>
            <person name="Groves J.T."/>
            <person name="Kukor J.J."/>
            <person name="Suflita J.M."/>
            <person name="Young L.Y."/>
            <person name="Zylstra G.J."/>
            <person name="Wawrik B."/>
        </authorList>
    </citation>
    <scope>NUCLEOTIDE SEQUENCE [LARGE SCALE GENOMIC DNA]</scope>
    <source>
        <strain evidence="1 2">AK-01</strain>
    </source>
</reference>
<protein>
    <submittedName>
        <fullName evidence="1">Uncharacterized protein</fullName>
    </submittedName>
</protein>